<comment type="caution">
    <text evidence="1">The sequence shown here is derived from an EMBL/GenBank/DDBJ whole genome shotgun (WGS) entry which is preliminary data.</text>
</comment>
<evidence type="ECO:0000313" key="2">
    <source>
        <dbReference type="Proteomes" id="UP000593567"/>
    </source>
</evidence>
<keyword evidence="2" id="KW-1185">Reference proteome</keyword>
<reference evidence="1" key="1">
    <citation type="submission" date="2020-06" db="EMBL/GenBank/DDBJ databases">
        <title>Draft genome of Bugula neritina, a colonial animal packing powerful symbionts and potential medicines.</title>
        <authorList>
            <person name="Rayko M."/>
        </authorList>
    </citation>
    <scope>NUCLEOTIDE SEQUENCE [LARGE SCALE GENOMIC DNA]</scope>
    <source>
        <strain evidence="1">Kwan_BN1</strain>
    </source>
</reference>
<evidence type="ECO:0000313" key="1">
    <source>
        <dbReference type="EMBL" id="KAF6037713.1"/>
    </source>
</evidence>
<dbReference type="EMBL" id="VXIV02000527">
    <property type="protein sequence ID" value="KAF6037713.1"/>
    <property type="molecule type" value="Genomic_DNA"/>
</dbReference>
<organism evidence="1 2">
    <name type="scientific">Bugula neritina</name>
    <name type="common">Brown bryozoan</name>
    <name type="synonym">Sertularia neritina</name>
    <dbReference type="NCBI Taxonomy" id="10212"/>
    <lineage>
        <taxon>Eukaryota</taxon>
        <taxon>Metazoa</taxon>
        <taxon>Spiralia</taxon>
        <taxon>Lophotrochozoa</taxon>
        <taxon>Bryozoa</taxon>
        <taxon>Gymnolaemata</taxon>
        <taxon>Cheilostomatida</taxon>
        <taxon>Flustrina</taxon>
        <taxon>Buguloidea</taxon>
        <taxon>Bugulidae</taxon>
        <taxon>Bugula</taxon>
    </lineage>
</organism>
<accession>A0A7J7KHK1</accession>
<dbReference type="Proteomes" id="UP000593567">
    <property type="component" value="Unassembled WGS sequence"/>
</dbReference>
<gene>
    <name evidence="1" type="ORF">EB796_003975</name>
</gene>
<dbReference type="AlphaFoldDB" id="A0A7J7KHK1"/>
<protein>
    <submittedName>
        <fullName evidence="1">Uncharacterized protein</fullName>
    </submittedName>
</protein>
<proteinExistence type="predicted"/>
<name>A0A7J7KHK1_BUGNE</name>
<sequence length="106" mass="12327">MASTIGKLLFALALFFFFLAFIFVIVAYSTFWLVPRDNYTQDTDRVDGVGLKRACFTEFIFPLGLDPSNFEINGCYDNTRDSPTFARIKNIDVWSPRKKIYNYLKE</sequence>